<sequence length="157" mass="17853">MPMLKNLEDTRDRFGGRLEAIDRWLDSRKDLLVRFLALTKTRENPGALPARADISHFFDSLVDYVSAGHFEIYEELLEKAEHAGSEAMALAKQLFPRFSESTDTVLAFTDRYADATDEFMMAHFDRDLAKLGADLTERFELEDRLISALFADQGEAA</sequence>
<organism evidence="4 5">
    <name type="scientific">Permianibacter aggregans</name>
    <dbReference type="NCBI Taxonomy" id="1510150"/>
    <lineage>
        <taxon>Bacteria</taxon>
        <taxon>Pseudomonadati</taxon>
        <taxon>Pseudomonadota</taxon>
        <taxon>Gammaproteobacteria</taxon>
        <taxon>Pseudomonadales</taxon>
        <taxon>Pseudomonadaceae</taxon>
        <taxon>Permianibacter</taxon>
    </lineage>
</organism>
<keyword evidence="5" id="KW-1185">Reference proteome</keyword>
<dbReference type="EMBL" id="SNYM01000025">
    <property type="protein sequence ID" value="TDQ44201.1"/>
    <property type="molecule type" value="Genomic_DNA"/>
</dbReference>
<keyword evidence="2 3" id="KW-0804">Transcription</keyword>
<dbReference type="OrthoDB" id="5567237at2"/>
<dbReference type="InterPro" id="IPR007448">
    <property type="entry name" value="Sigma70_reg_Rsd_AlgQ"/>
</dbReference>
<evidence type="ECO:0000313" key="5">
    <source>
        <dbReference type="Proteomes" id="UP000295375"/>
    </source>
</evidence>
<dbReference type="AlphaFoldDB" id="A0A4R6UC39"/>
<dbReference type="GO" id="GO:0006355">
    <property type="term" value="P:regulation of DNA-templated transcription"/>
    <property type="evidence" value="ECO:0007669"/>
    <property type="project" value="InterPro"/>
</dbReference>
<dbReference type="Pfam" id="PF04353">
    <property type="entry name" value="Rsd_AlgQ"/>
    <property type="match status" value="1"/>
</dbReference>
<dbReference type="InterPro" id="IPR038309">
    <property type="entry name" value="Rsd/AlgQ_sf"/>
</dbReference>
<evidence type="ECO:0000256" key="2">
    <source>
        <dbReference type="ARBA" id="ARBA00023163"/>
    </source>
</evidence>
<keyword evidence="1 3" id="KW-0805">Transcription regulation</keyword>
<gene>
    <name evidence="4" type="ORF">EV696_12512</name>
</gene>
<accession>A0A4R6UC39</accession>
<evidence type="ECO:0000256" key="3">
    <source>
        <dbReference type="RuleBase" id="RU004409"/>
    </source>
</evidence>
<dbReference type="Gene3D" id="1.20.120.1370">
    <property type="entry name" value="Regulator of RNA polymerase sigma(70) subunit, domain 4"/>
    <property type="match status" value="1"/>
</dbReference>
<name>A0A4R6UC39_9GAMM</name>
<protein>
    <submittedName>
        <fullName evidence="4">Regulator of sigma D</fullName>
    </submittedName>
</protein>
<comment type="similarity">
    <text evidence="3">Belongs to the Rsd/AlgQ family.</text>
</comment>
<evidence type="ECO:0000313" key="4">
    <source>
        <dbReference type="EMBL" id="TDQ44201.1"/>
    </source>
</evidence>
<reference evidence="4 5" key="1">
    <citation type="submission" date="2019-03" db="EMBL/GenBank/DDBJ databases">
        <title>Genomic Encyclopedia of Type Strains, Phase IV (KMG-IV): sequencing the most valuable type-strain genomes for metagenomic binning, comparative biology and taxonomic classification.</title>
        <authorList>
            <person name="Goeker M."/>
        </authorList>
    </citation>
    <scope>NUCLEOTIDE SEQUENCE [LARGE SCALE GENOMIC DNA]</scope>
    <source>
        <strain evidence="4 5">DSM 103792</strain>
    </source>
</reference>
<dbReference type="RefSeq" id="WP_133593268.1">
    <property type="nucleotide sequence ID" value="NZ_CP037953.1"/>
</dbReference>
<comment type="caution">
    <text evidence="4">The sequence shown here is derived from an EMBL/GenBank/DDBJ whole genome shotgun (WGS) entry which is preliminary data.</text>
</comment>
<dbReference type="Proteomes" id="UP000295375">
    <property type="component" value="Unassembled WGS sequence"/>
</dbReference>
<evidence type="ECO:0000256" key="1">
    <source>
        <dbReference type="ARBA" id="ARBA00023015"/>
    </source>
</evidence>
<dbReference type="PIRSF" id="PIRSF016548">
    <property type="entry name" value="Rsd_AlgQ"/>
    <property type="match status" value="1"/>
</dbReference>
<proteinExistence type="inferred from homology"/>
<dbReference type="NCBIfam" id="NF008723">
    <property type="entry name" value="PRK11718.1"/>
    <property type="match status" value="1"/>
</dbReference>